<evidence type="ECO:0000313" key="6">
    <source>
        <dbReference type="RefSeq" id="XP_032045910.1"/>
    </source>
</evidence>
<dbReference type="GO" id="GO:0005879">
    <property type="term" value="C:axonemal microtubule"/>
    <property type="evidence" value="ECO:0007669"/>
    <property type="project" value="TreeGrafter"/>
</dbReference>
<keyword evidence="5" id="KW-1185">Reference proteome</keyword>
<dbReference type="KEGG" id="aful:116490638"/>
<dbReference type="GeneID" id="116490638"/>
<feature type="coiled-coil region" evidence="2">
    <location>
        <begin position="92"/>
        <end position="129"/>
    </location>
</feature>
<dbReference type="Pfam" id="PF13868">
    <property type="entry name" value="TPH"/>
    <property type="match status" value="1"/>
</dbReference>
<dbReference type="PANTHER" id="PTHR28663:SF1">
    <property type="entry name" value="CILIA- AND FLAGELLA- ASSOCIATED PROTEIN 210"/>
    <property type="match status" value="1"/>
</dbReference>
<evidence type="ECO:0000256" key="1">
    <source>
        <dbReference type="ARBA" id="ARBA00023054"/>
    </source>
</evidence>
<evidence type="ECO:0000256" key="3">
    <source>
        <dbReference type="SAM" id="MobiDB-lite"/>
    </source>
</evidence>
<dbReference type="PANTHER" id="PTHR28663">
    <property type="entry name" value="COILED-COIL DOMAIN-CONTAINING PROTEIN 173"/>
    <property type="match status" value="1"/>
</dbReference>
<evidence type="ECO:0000313" key="5">
    <source>
        <dbReference type="Proteomes" id="UP000504639"/>
    </source>
</evidence>
<dbReference type="AlphaFoldDB" id="A0A6J3D6K5"/>
<feature type="coiled-coil region" evidence="2">
    <location>
        <begin position="176"/>
        <end position="263"/>
    </location>
</feature>
<name>A0A6J3D6K5_AYTFU</name>
<dbReference type="Proteomes" id="UP000504639">
    <property type="component" value="Chromosome 6"/>
</dbReference>
<feature type="domain" description="Trichohyalin-plectin-homology" evidence="4">
    <location>
        <begin position="140"/>
        <end position="475"/>
    </location>
</feature>
<organism evidence="5 6">
    <name type="scientific">Aythya fuligula</name>
    <name type="common">Tufted duck</name>
    <name type="synonym">Anas fuligula</name>
    <dbReference type="NCBI Taxonomy" id="219594"/>
    <lineage>
        <taxon>Eukaryota</taxon>
        <taxon>Metazoa</taxon>
        <taxon>Chordata</taxon>
        <taxon>Craniata</taxon>
        <taxon>Vertebrata</taxon>
        <taxon>Euteleostomi</taxon>
        <taxon>Archelosauria</taxon>
        <taxon>Archosauria</taxon>
        <taxon>Dinosauria</taxon>
        <taxon>Saurischia</taxon>
        <taxon>Theropoda</taxon>
        <taxon>Coelurosauria</taxon>
        <taxon>Aves</taxon>
        <taxon>Neognathae</taxon>
        <taxon>Galloanserae</taxon>
        <taxon>Anseriformes</taxon>
        <taxon>Anatidae</taxon>
        <taxon>Aythyinae</taxon>
        <taxon>Aythya</taxon>
    </lineage>
</organism>
<dbReference type="InterPro" id="IPR039986">
    <property type="entry name" value="CFAP210"/>
</dbReference>
<evidence type="ECO:0000259" key="4">
    <source>
        <dbReference type="Pfam" id="PF13868"/>
    </source>
</evidence>
<gene>
    <name evidence="6" type="primary">LOC116490638</name>
</gene>
<dbReference type="RefSeq" id="XP_032045910.1">
    <property type="nucleotide sequence ID" value="XM_032190019.1"/>
</dbReference>
<feature type="region of interest" description="Disordered" evidence="3">
    <location>
        <begin position="347"/>
        <end position="366"/>
    </location>
</feature>
<dbReference type="PROSITE" id="PS51257">
    <property type="entry name" value="PROKAR_LIPOPROTEIN"/>
    <property type="match status" value="1"/>
</dbReference>
<reference evidence="6" key="1">
    <citation type="submission" date="2025-08" db="UniProtKB">
        <authorList>
            <consortium name="RefSeq"/>
        </authorList>
    </citation>
    <scope>IDENTIFICATION</scope>
    <source>
        <tissue evidence="6">Lung</tissue>
    </source>
</reference>
<protein>
    <submittedName>
        <fullName evidence="6">Coiled-coil domain-containing protein 173-like</fullName>
    </submittedName>
</protein>
<accession>A0A6J3D6K5</accession>
<dbReference type="InterPro" id="IPR043597">
    <property type="entry name" value="TPH_dom"/>
</dbReference>
<keyword evidence="1 2" id="KW-0175">Coiled coil</keyword>
<sequence>MAAARHGRPSGRGRLPPLHSSVQNSVLAGCFTPNGVDLHQVIILPKAEWERMQDNLGSISREAARILAEKKEREEMHRRSKAAVKDWPNTIMGQAQRKLKAKKLREEKEEEERKKVDLEEAQFQAAKRKEAIDQAKTYLYYQNERVKGLHSALLLTEVLKERDAQIEFKKFKPSVNKKKEEEAERERKEAILREQEKAHQRYMDRWAICRDQLEQIEEHKRQADLARLEDKREGEEIQRLSRLYELEMQKKMEKEHEEKLERQKLYRKHVADQKIIKAAEEQKEMEEDDRIRAHFKAKQRIATLMKEKEAEMRRLTQERQDKIVTQLAAQMSEALKMEDDRIARDIAKKEAEEEKKNKEKEAKTKAAIESIAEHRATVVKMKLEKEIEDKAESVKERHELMEKNRIYLEGEEAKKQRQRDASMEVQKIQLQQMAEKQARKQQEKQADLDYDAQKQLIALCREREFQNYAKQVIESESKTTHNLYPLLKASRDITGLGCGPFSRGSKGINLSFHEQDVAETQLPACSCTTAQEDKNMK</sequence>
<dbReference type="InParanoid" id="A0A6J3D6K5"/>
<proteinExistence type="predicted"/>
<evidence type="ECO:0000256" key="2">
    <source>
        <dbReference type="SAM" id="Coils"/>
    </source>
</evidence>